<feature type="chain" id="PRO_5009309846" evidence="8">
    <location>
        <begin position="23"/>
        <end position="288"/>
    </location>
</feature>
<dbReference type="AlphaFoldDB" id="A0A1I7V7K6"/>
<dbReference type="STRING" id="7209.A0A1I7V7K6"/>
<keyword evidence="4 7" id="KW-0863">Zinc-finger</keyword>
<dbReference type="Pfam" id="PF00096">
    <property type="entry name" value="zf-C2H2"/>
    <property type="match status" value="3"/>
</dbReference>
<proteinExistence type="predicted"/>
<dbReference type="Proteomes" id="UP000095285">
    <property type="component" value="Unassembled WGS sequence"/>
</dbReference>
<keyword evidence="5" id="KW-0862">Zinc</keyword>
<dbReference type="PROSITE" id="PS00028">
    <property type="entry name" value="ZINC_FINGER_C2H2_1"/>
    <property type="match status" value="4"/>
</dbReference>
<dbReference type="FunFam" id="3.30.160.60:FF:000670">
    <property type="entry name" value="zinc finger protein 22"/>
    <property type="match status" value="1"/>
</dbReference>
<gene>
    <name evidence="11" type="primary">LOAG_15413</name>
</gene>
<dbReference type="SUPFAM" id="SSF57667">
    <property type="entry name" value="beta-beta-alpha zinc fingers"/>
    <property type="match status" value="2"/>
</dbReference>
<evidence type="ECO:0000256" key="1">
    <source>
        <dbReference type="ARBA" id="ARBA00004123"/>
    </source>
</evidence>
<feature type="domain" description="C2H2-type" evidence="9">
    <location>
        <begin position="263"/>
        <end position="288"/>
    </location>
</feature>
<evidence type="ECO:0000256" key="4">
    <source>
        <dbReference type="ARBA" id="ARBA00022771"/>
    </source>
</evidence>
<dbReference type="GO" id="GO:0008270">
    <property type="term" value="F:zinc ion binding"/>
    <property type="evidence" value="ECO:0007669"/>
    <property type="project" value="UniProtKB-KW"/>
</dbReference>
<dbReference type="GO" id="GO:0000981">
    <property type="term" value="F:DNA-binding transcription factor activity, RNA polymerase II-specific"/>
    <property type="evidence" value="ECO:0007669"/>
    <property type="project" value="TreeGrafter"/>
</dbReference>
<dbReference type="PROSITE" id="PS50157">
    <property type="entry name" value="ZINC_FINGER_C2H2_2"/>
    <property type="match status" value="4"/>
</dbReference>
<evidence type="ECO:0000313" key="11">
    <source>
        <dbReference type="WBParaSite" id="EN70_10753"/>
    </source>
</evidence>
<sequence length="288" mass="32762">MSPAFQYITQIIFLLNLHIAKASLWNNTQEISHINMRFIYFVVVIFVQLSNFQTTEAQTEQTKLLDLSVQGLNDEQMGNLLLLAEVAGKVPKAEVAAKNTDEFNGQNLTVKMNLTVKEESFKRKSTEELAGKKSKRKELQSGECPEGIIEVQVQSSNLSSSSANIKVHVGAHIAGRPYSCRECNKKFSRSSTLKDHRNTHTGKKPHSCLICNESFAHSSTLRNHIGIHNGVKLHNCRECEKSFRLKQHLKKHMEIHNKIRQLFNCTVCSKGFLSKWSLKIHKKKHGRR</sequence>
<dbReference type="eggNOG" id="KOG1721">
    <property type="taxonomic scope" value="Eukaryota"/>
</dbReference>
<dbReference type="PANTHER" id="PTHR24394:SF44">
    <property type="entry name" value="ZINC FINGER PROTEIN 271-LIKE"/>
    <property type="match status" value="1"/>
</dbReference>
<feature type="domain" description="C2H2-type" evidence="9">
    <location>
        <begin position="178"/>
        <end position="205"/>
    </location>
</feature>
<keyword evidence="2" id="KW-0479">Metal-binding</keyword>
<reference evidence="10" key="1">
    <citation type="submission" date="2012-04" db="EMBL/GenBank/DDBJ databases">
        <title>The Genome Sequence of Loa loa.</title>
        <authorList>
            <consortium name="The Broad Institute Genome Sequencing Platform"/>
            <consortium name="Broad Institute Genome Sequencing Center for Infectious Disease"/>
            <person name="Nutman T.B."/>
            <person name="Fink D.L."/>
            <person name="Russ C."/>
            <person name="Young S."/>
            <person name="Zeng Q."/>
            <person name="Gargeya S."/>
            <person name="Alvarado L."/>
            <person name="Berlin A."/>
            <person name="Chapman S.B."/>
            <person name="Chen Z."/>
            <person name="Freedman E."/>
            <person name="Gellesch M."/>
            <person name="Goldberg J."/>
            <person name="Griggs A."/>
            <person name="Gujja S."/>
            <person name="Heilman E.R."/>
            <person name="Heiman D."/>
            <person name="Howarth C."/>
            <person name="Mehta T."/>
            <person name="Neiman D."/>
            <person name="Pearson M."/>
            <person name="Roberts A."/>
            <person name="Saif S."/>
            <person name="Shea T."/>
            <person name="Shenoy N."/>
            <person name="Sisk P."/>
            <person name="Stolte C."/>
            <person name="Sykes S."/>
            <person name="White J."/>
            <person name="Yandava C."/>
            <person name="Haas B."/>
            <person name="Henn M.R."/>
            <person name="Nusbaum C."/>
            <person name="Birren B."/>
        </authorList>
    </citation>
    <scope>NUCLEOTIDE SEQUENCE [LARGE SCALE GENOMIC DNA]</scope>
</reference>
<evidence type="ECO:0000256" key="6">
    <source>
        <dbReference type="ARBA" id="ARBA00023242"/>
    </source>
</evidence>
<evidence type="ECO:0000256" key="3">
    <source>
        <dbReference type="ARBA" id="ARBA00022737"/>
    </source>
</evidence>
<keyword evidence="8" id="KW-0732">Signal</keyword>
<dbReference type="SMART" id="SM00355">
    <property type="entry name" value="ZnF_C2H2"/>
    <property type="match status" value="4"/>
</dbReference>
<evidence type="ECO:0000256" key="7">
    <source>
        <dbReference type="PROSITE-ProRule" id="PRU00042"/>
    </source>
</evidence>
<evidence type="ECO:0000313" key="10">
    <source>
        <dbReference type="Proteomes" id="UP000095285"/>
    </source>
</evidence>
<evidence type="ECO:0000256" key="2">
    <source>
        <dbReference type="ARBA" id="ARBA00022723"/>
    </source>
</evidence>
<dbReference type="InterPro" id="IPR013087">
    <property type="entry name" value="Znf_C2H2_type"/>
</dbReference>
<dbReference type="WBParaSite" id="EN70_10753">
    <property type="protein sequence ID" value="EN70_10753"/>
    <property type="gene ID" value="EN70_10753"/>
</dbReference>
<keyword evidence="6" id="KW-0539">Nucleus</keyword>
<dbReference type="Gene3D" id="3.30.160.60">
    <property type="entry name" value="Classic Zinc Finger"/>
    <property type="match status" value="4"/>
</dbReference>
<reference evidence="11" key="2">
    <citation type="submission" date="2016-11" db="UniProtKB">
        <authorList>
            <consortium name="WormBaseParasite"/>
        </authorList>
    </citation>
    <scope>IDENTIFICATION</scope>
</reference>
<comment type="subcellular location">
    <subcellularLocation>
        <location evidence="1">Nucleus</location>
    </subcellularLocation>
</comment>
<accession>A0A1I7V7K6</accession>
<keyword evidence="3" id="KW-0677">Repeat</keyword>
<dbReference type="OrthoDB" id="6077919at2759"/>
<dbReference type="FunFam" id="3.30.160.60:FF:000624">
    <property type="entry name" value="zinc finger protein 697"/>
    <property type="match status" value="2"/>
</dbReference>
<organism evidence="10 11">
    <name type="scientific">Loa loa</name>
    <name type="common">Eye worm</name>
    <name type="synonym">Filaria loa</name>
    <dbReference type="NCBI Taxonomy" id="7209"/>
    <lineage>
        <taxon>Eukaryota</taxon>
        <taxon>Metazoa</taxon>
        <taxon>Ecdysozoa</taxon>
        <taxon>Nematoda</taxon>
        <taxon>Chromadorea</taxon>
        <taxon>Rhabditida</taxon>
        <taxon>Spirurina</taxon>
        <taxon>Spiruromorpha</taxon>
        <taxon>Filarioidea</taxon>
        <taxon>Onchocercidae</taxon>
        <taxon>Loa</taxon>
    </lineage>
</organism>
<dbReference type="InterPro" id="IPR036236">
    <property type="entry name" value="Znf_C2H2_sf"/>
</dbReference>
<protein>
    <submittedName>
        <fullName evidence="11">Zinc finger protein</fullName>
    </submittedName>
</protein>
<dbReference type="InParanoid" id="A0A1I7V7K6"/>
<feature type="signal peptide" evidence="8">
    <location>
        <begin position="1"/>
        <end position="22"/>
    </location>
</feature>
<name>A0A1I7V7K6_LOALO</name>
<feature type="domain" description="C2H2-type" evidence="9">
    <location>
        <begin position="234"/>
        <end position="261"/>
    </location>
</feature>
<dbReference type="GO" id="GO:0005634">
    <property type="term" value="C:nucleus"/>
    <property type="evidence" value="ECO:0007669"/>
    <property type="project" value="UniProtKB-SubCell"/>
</dbReference>
<feature type="domain" description="C2H2-type" evidence="9">
    <location>
        <begin position="206"/>
        <end position="233"/>
    </location>
</feature>
<dbReference type="PANTHER" id="PTHR24394">
    <property type="entry name" value="ZINC FINGER PROTEIN"/>
    <property type="match status" value="1"/>
</dbReference>
<evidence type="ECO:0000259" key="9">
    <source>
        <dbReference type="PROSITE" id="PS50157"/>
    </source>
</evidence>
<keyword evidence="10" id="KW-1185">Reference proteome</keyword>
<evidence type="ECO:0000256" key="8">
    <source>
        <dbReference type="SAM" id="SignalP"/>
    </source>
</evidence>
<evidence type="ECO:0000256" key="5">
    <source>
        <dbReference type="ARBA" id="ARBA00022833"/>
    </source>
</evidence>